<dbReference type="EMBL" id="JANRMS010003532">
    <property type="protein sequence ID" value="KAJ3517840.1"/>
    <property type="molecule type" value="Genomic_DNA"/>
</dbReference>
<proteinExistence type="predicted"/>
<evidence type="ECO:0000313" key="2">
    <source>
        <dbReference type="Proteomes" id="UP001148629"/>
    </source>
</evidence>
<accession>A0ACC1RFC4</accession>
<organism evidence="1 2">
    <name type="scientific">Fusarium decemcellulare</name>
    <dbReference type="NCBI Taxonomy" id="57161"/>
    <lineage>
        <taxon>Eukaryota</taxon>
        <taxon>Fungi</taxon>
        <taxon>Dikarya</taxon>
        <taxon>Ascomycota</taxon>
        <taxon>Pezizomycotina</taxon>
        <taxon>Sordariomycetes</taxon>
        <taxon>Hypocreomycetidae</taxon>
        <taxon>Hypocreales</taxon>
        <taxon>Nectriaceae</taxon>
        <taxon>Fusarium</taxon>
        <taxon>Fusarium decemcellulare species complex</taxon>
    </lineage>
</organism>
<comment type="caution">
    <text evidence="1">The sequence shown here is derived from an EMBL/GenBank/DDBJ whole genome shotgun (WGS) entry which is preliminary data.</text>
</comment>
<protein>
    <submittedName>
        <fullName evidence="1">Uncharacterized protein</fullName>
    </submittedName>
</protein>
<sequence>MLVRKAAKTFRLEEAQGAPKPLLNARTTCQVSLALRPTTEVPRIGHIERQGFANFSGEGNFIRPFDPRFLHKGVHFQGDENTFLDAANVVKEANPGCKIGGMVFPVSRHNMARTAAGIRKMTLVKKEMHPATRERIREHAEADRLLKEAAYRAEPVEWDDDEIPPQQAQHKVKCAGCGSDRHDLSRCLQAGKDGLMEGCPKCNTLSHSISDCQQIRGITAKYHFMVVTRANMPAFKATESWVSIVREMQTPLKPGGKARRTPTRFPWTPAFTLKMAAEIPQLQKALDEGGHQKARLPADPDTKDWTTVSGVGGGRQQRESKKDADLIDYSDDEIV</sequence>
<dbReference type="Proteomes" id="UP001148629">
    <property type="component" value="Unassembled WGS sequence"/>
</dbReference>
<reference evidence="1" key="1">
    <citation type="submission" date="2022-08" db="EMBL/GenBank/DDBJ databases">
        <title>Genome Sequence of Fusarium decemcellulare.</title>
        <authorList>
            <person name="Buettner E."/>
        </authorList>
    </citation>
    <scope>NUCLEOTIDE SEQUENCE</scope>
    <source>
        <strain evidence="1">Babe19</strain>
    </source>
</reference>
<keyword evidence="2" id="KW-1185">Reference proteome</keyword>
<name>A0ACC1RFC4_9HYPO</name>
<evidence type="ECO:0000313" key="1">
    <source>
        <dbReference type="EMBL" id="KAJ3517840.1"/>
    </source>
</evidence>
<gene>
    <name evidence="1" type="ORF">NM208_g14649</name>
</gene>